<dbReference type="InterPro" id="IPR001619">
    <property type="entry name" value="Sec1-like"/>
</dbReference>
<feature type="compositionally biased region" description="Low complexity" evidence="2">
    <location>
        <begin position="27"/>
        <end position="40"/>
    </location>
</feature>
<feature type="compositionally biased region" description="Pro residues" evidence="2">
    <location>
        <begin position="7"/>
        <end position="26"/>
    </location>
</feature>
<protein>
    <submittedName>
        <fullName evidence="3">ATP binding protein</fullName>
    </submittedName>
</protein>
<dbReference type="GO" id="GO:0016192">
    <property type="term" value="P:vesicle-mediated transport"/>
    <property type="evidence" value="ECO:0007669"/>
    <property type="project" value="InterPro"/>
</dbReference>
<accession>M5G210</accession>
<feature type="compositionally biased region" description="Polar residues" evidence="2">
    <location>
        <begin position="310"/>
        <end position="328"/>
    </location>
</feature>
<dbReference type="AlphaFoldDB" id="M5G210"/>
<name>M5G210_DACPD</name>
<dbReference type="InterPro" id="IPR036045">
    <property type="entry name" value="Sec1-like_sf"/>
</dbReference>
<dbReference type="Proteomes" id="UP000030653">
    <property type="component" value="Unassembled WGS sequence"/>
</dbReference>
<feature type="region of interest" description="Disordered" evidence="2">
    <location>
        <begin position="310"/>
        <end position="334"/>
    </location>
</feature>
<feature type="region of interest" description="Disordered" evidence="2">
    <location>
        <begin position="1"/>
        <end position="42"/>
    </location>
</feature>
<dbReference type="STRING" id="1858805.M5G210"/>
<evidence type="ECO:0000313" key="4">
    <source>
        <dbReference type="Proteomes" id="UP000030653"/>
    </source>
</evidence>
<keyword evidence="4" id="KW-1185">Reference proteome</keyword>
<evidence type="ECO:0000256" key="1">
    <source>
        <dbReference type="ARBA" id="ARBA00009884"/>
    </source>
</evidence>
<dbReference type="OrthoDB" id="10262287at2759"/>
<dbReference type="Pfam" id="PF00995">
    <property type="entry name" value="Sec1"/>
    <property type="match status" value="1"/>
</dbReference>
<gene>
    <name evidence="3" type="ORF">DACRYDRAFT_106791</name>
</gene>
<dbReference type="Gene3D" id="1.25.40.850">
    <property type="match status" value="1"/>
</dbReference>
<dbReference type="PANTHER" id="PTHR11679">
    <property type="entry name" value="VESICLE PROTEIN SORTING-ASSOCIATED"/>
    <property type="match status" value="1"/>
</dbReference>
<dbReference type="Gene3D" id="3.90.830.10">
    <property type="entry name" value="Syntaxin Binding Protein 1, Chain A, domain 2"/>
    <property type="match status" value="1"/>
</dbReference>
<dbReference type="OMA" id="EFHIFFV"/>
<dbReference type="EMBL" id="JH795861">
    <property type="protein sequence ID" value="EJU02729.1"/>
    <property type="molecule type" value="Genomic_DNA"/>
</dbReference>
<dbReference type="InterPro" id="IPR043155">
    <property type="entry name" value="VPS33_dom3b"/>
</dbReference>
<sequence length="687" mass="74603">MAAAVARPPPTSSAPIPSVRPAPLPSTPSTSSEPQESSDPGVDVGVLKELARTGLVEALNAVPGAKTLVLDPTLAGPLGLITEVSLLKQHGIDKMFWLEPGALSASTQNVVYLCRPQIRWMKIIAEQIKHHTSLSERHTYNLLLVPRRTVLCDRILEEEGVFGDLHISALKLEFIPLEEDVLSLELEGTYKEIFLDDDHTSLYYSAQALMTIQQAFGLFPRILGKGTASARLCSLLQRMRTAGLAEDPTSPALSLPSTVVDSLVIIDRATDMITPLCTQLTYQGLIDELIGIKNSYVEVDASLLSTGPQAASQSATTPSLGANPTAPQQKKKKHLLAASSDPVFSQLRDLNFAIVGSNLNRLAKRLNEDYEGRHKAQTVEQLRDFVGRLGGLQTEHQALRLHTGLSEQIVPMTQTEVFNKSLEIQQNLIAGYDVNAQFLAIEDLINRSAPLHVALRLLCLFSITVGGIKAKALESMKREILQSYGYEHLTLLLHLEKLGLLCKAPGPHVSLPALRKHLRLLVDDVSEQTPTDIAYVYSGYAPLSIRLIQCVTMKPAVVAAEMGEKALAPAGLESKEGKIPGVLPRAHAIVGWKGFEEIVRQVPGDTVDVVQKPEGDGTGKVDLLPKGHSTTTVVFFLGGCTYTEIAALRWMSRQARGRRYLICTTSIVNGSTLIDSLSAGAWKHISA</sequence>
<dbReference type="InterPro" id="IPR043154">
    <property type="entry name" value="Sec-1-like_dom1"/>
</dbReference>
<dbReference type="GeneID" id="63683400"/>
<evidence type="ECO:0000256" key="2">
    <source>
        <dbReference type="SAM" id="MobiDB-lite"/>
    </source>
</evidence>
<evidence type="ECO:0000313" key="3">
    <source>
        <dbReference type="EMBL" id="EJU02729.1"/>
    </source>
</evidence>
<dbReference type="RefSeq" id="XP_040629623.1">
    <property type="nucleotide sequence ID" value="XM_040768338.1"/>
</dbReference>
<dbReference type="Gene3D" id="3.40.50.1910">
    <property type="match status" value="1"/>
</dbReference>
<dbReference type="HOGENOM" id="CLU_016678_3_1_1"/>
<dbReference type="InterPro" id="IPR043127">
    <property type="entry name" value="Sec-1-like_dom3a"/>
</dbReference>
<dbReference type="InterPro" id="IPR027482">
    <property type="entry name" value="Sec1-like_dom2"/>
</dbReference>
<proteinExistence type="inferred from homology"/>
<organism evidence="3 4">
    <name type="scientific">Dacryopinax primogenitus (strain DJM 731)</name>
    <name type="common">Brown rot fungus</name>
    <dbReference type="NCBI Taxonomy" id="1858805"/>
    <lineage>
        <taxon>Eukaryota</taxon>
        <taxon>Fungi</taxon>
        <taxon>Dikarya</taxon>
        <taxon>Basidiomycota</taxon>
        <taxon>Agaricomycotina</taxon>
        <taxon>Dacrymycetes</taxon>
        <taxon>Dacrymycetales</taxon>
        <taxon>Dacrymycetaceae</taxon>
        <taxon>Dacryopinax</taxon>
    </lineage>
</organism>
<dbReference type="SUPFAM" id="SSF56815">
    <property type="entry name" value="Sec1/munc18-like (SM) proteins"/>
    <property type="match status" value="1"/>
</dbReference>
<comment type="similarity">
    <text evidence="1">Belongs to the STXBP/unc-18/SEC1 family.</text>
</comment>
<reference evidence="3 4" key="1">
    <citation type="journal article" date="2012" name="Science">
        <title>The Paleozoic origin of enzymatic lignin decomposition reconstructed from 31 fungal genomes.</title>
        <authorList>
            <person name="Floudas D."/>
            <person name="Binder M."/>
            <person name="Riley R."/>
            <person name="Barry K."/>
            <person name="Blanchette R.A."/>
            <person name="Henrissat B."/>
            <person name="Martinez A.T."/>
            <person name="Otillar R."/>
            <person name="Spatafora J.W."/>
            <person name="Yadav J.S."/>
            <person name="Aerts A."/>
            <person name="Benoit I."/>
            <person name="Boyd A."/>
            <person name="Carlson A."/>
            <person name="Copeland A."/>
            <person name="Coutinho P.M."/>
            <person name="de Vries R.P."/>
            <person name="Ferreira P."/>
            <person name="Findley K."/>
            <person name="Foster B."/>
            <person name="Gaskell J."/>
            <person name="Glotzer D."/>
            <person name="Gorecki P."/>
            <person name="Heitman J."/>
            <person name="Hesse C."/>
            <person name="Hori C."/>
            <person name="Igarashi K."/>
            <person name="Jurgens J.A."/>
            <person name="Kallen N."/>
            <person name="Kersten P."/>
            <person name="Kohler A."/>
            <person name="Kuees U."/>
            <person name="Kumar T.K.A."/>
            <person name="Kuo A."/>
            <person name="LaButti K."/>
            <person name="Larrondo L.F."/>
            <person name="Lindquist E."/>
            <person name="Ling A."/>
            <person name="Lombard V."/>
            <person name="Lucas S."/>
            <person name="Lundell T."/>
            <person name="Martin R."/>
            <person name="McLaughlin D.J."/>
            <person name="Morgenstern I."/>
            <person name="Morin E."/>
            <person name="Murat C."/>
            <person name="Nagy L.G."/>
            <person name="Nolan M."/>
            <person name="Ohm R.A."/>
            <person name="Patyshakuliyeva A."/>
            <person name="Rokas A."/>
            <person name="Ruiz-Duenas F.J."/>
            <person name="Sabat G."/>
            <person name="Salamov A."/>
            <person name="Samejima M."/>
            <person name="Schmutz J."/>
            <person name="Slot J.C."/>
            <person name="St John F."/>
            <person name="Stenlid J."/>
            <person name="Sun H."/>
            <person name="Sun S."/>
            <person name="Syed K."/>
            <person name="Tsang A."/>
            <person name="Wiebenga A."/>
            <person name="Young D."/>
            <person name="Pisabarro A."/>
            <person name="Eastwood D.C."/>
            <person name="Martin F."/>
            <person name="Cullen D."/>
            <person name="Grigoriev I.V."/>
            <person name="Hibbett D.S."/>
        </authorList>
    </citation>
    <scope>NUCLEOTIDE SEQUENCE [LARGE SCALE GENOMIC DNA]</scope>
    <source>
        <strain evidence="3 4">DJM-731 SS1</strain>
    </source>
</reference>
<dbReference type="Gene3D" id="3.40.50.2060">
    <property type="match status" value="1"/>
</dbReference>